<evidence type="ECO:0000256" key="2">
    <source>
        <dbReference type="SAM" id="Phobius"/>
    </source>
</evidence>
<feature type="transmembrane region" description="Helical" evidence="2">
    <location>
        <begin position="30"/>
        <end position="47"/>
    </location>
</feature>
<dbReference type="Proteomes" id="UP000824082">
    <property type="component" value="Unassembled WGS sequence"/>
</dbReference>
<reference evidence="3" key="2">
    <citation type="journal article" date="2021" name="PeerJ">
        <title>Extensive microbial diversity within the chicken gut microbiome revealed by metagenomics and culture.</title>
        <authorList>
            <person name="Gilroy R."/>
            <person name="Ravi A."/>
            <person name="Getino M."/>
            <person name="Pursley I."/>
            <person name="Horton D.L."/>
            <person name="Alikhan N.F."/>
            <person name="Baker D."/>
            <person name="Gharbi K."/>
            <person name="Hall N."/>
            <person name="Watson M."/>
            <person name="Adriaenssens E.M."/>
            <person name="Foster-Nyarko E."/>
            <person name="Jarju S."/>
            <person name="Secka A."/>
            <person name="Antonio M."/>
            <person name="Oren A."/>
            <person name="Chaudhuri R.R."/>
            <person name="La Ragione R."/>
            <person name="Hildebrand F."/>
            <person name="Pallen M.J."/>
        </authorList>
    </citation>
    <scope>NUCLEOTIDE SEQUENCE</scope>
    <source>
        <strain evidence="3">4509</strain>
    </source>
</reference>
<sequence>MKHLWLMLTAMGLFLFLGSAGAVETESISLVQLILQLAGGAVLLYLGQRLRSRTASKAKAAARRKAAATQAAKAQRPAISRNHPYHRAA</sequence>
<accession>A0A9D1LJX8</accession>
<keyword evidence="2" id="KW-0812">Transmembrane</keyword>
<proteinExistence type="predicted"/>
<feature type="region of interest" description="Disordered" evidence="1">
    <location>
        <begin position="66"/>
        <end position="89"/>
    </location>
</feature>
<evidence type="ECO:0000313" key="4">
    <source>
        <dbReference type="Proteomes" id="UP000824082"/>
    </source>
</evidence>
<organism evidence="3 4">
    <name type="scientific">Candidatus Egerieicola faecale</name>
    <dbReference type="NCBI Taxonomy" id="2840774"/>
    <lineage>
        <taxon>Bacteria</taxon>
        <taxon>Bacillati</taxon>
        <taxon>Bacillota</taxon>
        <taxon>Clostridia</taxon>
        <taxon>Eubacteriales</taxon>
        <taxon>Oscillospiraceae</taxon>
        <taxon>Oscillospiraceae incertae sedis</taxon>
        <taxon>Candidatus Egerieicola</taxon>
    </lineage>
</organism>
<dbReference type="AlphaFoldDB" id="A0A9D1LJX8"/>
<gene>
    <name evidence="3" type="ORF">IAD19_08225</name>
</gene>
<name>A0A9D1LJX8_9FIRM</name>
<feature type="compositionally biased region" description="Low complexity" evidence="1">
    <location>
        <begin position="67"/>
        <end position="76"/>
    </location>
</feature>
<keyword evidence="2" id="KW-1133">Transmembrane helix</keyword>
<evidence type="ECO:0000313" key="3">
    <source>
        <dbReference type="EMBL" id="HIU42519.1"/>
    </source>
</evidence>
<reference evidence="3" key="1">
    <citation type="submission" date="2020-10" db="EMBL/GenBank/DDBJ databases">
        <authorList>
            <person name="Gilroy R."/>
        </authorList>
    </citation>
    <scope>NUCLEOTIDE SEQUENCE</scope>
    <source>
        <strain evidence="3">4509</strain>
    </source>
</reference>
<comment type="caution">
    <text evidence="3">The sequence shown here is derived from an EMBL/GenBank/DDBJ whole genome shotgun (WGS) entry which is preliminary data.</text>
</comment>
<protein>
    <submittedName>
        <fullName evidence="3">Uncharacterized protein</fullName>
    </submittedName>
</protein>
<dbReference type="EMBL" id="DVMX01000153">
    <property type="protein sequence ID" value="HIU42519.1"/>
    <property type="molecule type" value="Genomic_DNA"/>
</dbReference>
<evidence type="ECO:0000256" key="1">
    <source>
        <dbReference type="SAM" id="MobiDB-lite"/>
    </source>
</evidence>
<keyword evidence="2" id="KW-0472">Membrane</keyword>